<sequence>MTTVDVVSDIVIDRPRHHVAGYSSDPDNATAWYVNIKAGQWKSPRPARVGSRFAFVARFLGRELSYTYEVLDLQPDTRFVMRTTDGPFPMETTYLWEDGPNGATKMTLRNRGAPSGFTAIAAPVLAKAIKRANVKDLVRLKAILEAAD</sequence>
<reference evidence="1 2" key="1">
    <citation type="submission" date="2016-01" db="EMBL/GenBank/DDBJ databases">
        <title>The new phylogeny of the genus Mycobacterium.</title>
        <authorList>
            <person name="Tarcisio F."/>
            <person name="Conor M."/>
            <person name="Antonella G."/>
            <person name="Elisabetta G."/>
            <person name="Giulia F.S."/>
            <person name="Sara T."/>
            <person name="Anna F."/>
            <person name="Clotilde B."/>
            <person name="Roberto B."/>
            <person name="Veronica D.S."/>
            <person name="Fabio R."/>
            <person name="Monica P."/>
            <person name="Olivier J."/>
            <person name="Enrico T."/>
            <person name="Nicola S."/>
        </authorList>
    </citation>
    <scope>NUCLEOTIDE SEQUENCE [LARGE SCALE GENOMIC DNA]</scope>
    <source>
        <strain evidence="1 2">DSM 44166</strain>
    </source>
</reference>
<dbReference type="Pfam" id="PF10604">
    <property type="entry name" value="Polyketide_cyc2"/>
    <property type="match status" value="1"/>
</dbReference>
<dbReference type="EMBL" id="LQPW01000110">
    <property type="protein sequence ID" value="ORW99336.1"/>
    <property type="molecule type" value="Genomic_DNA"/>
</dbReference>
<comment type="caution">
    <text evidence="1">The sequence shown here is derived from an EMBL/GenBank/DDBJ whole genome shotgun (WGS) entry which is preliminary data.</text>
</comment>
<organism evidence="1 2">
    <name type="scientific">Mycobacterium szulgai</name>
    <dbReference type="NCBI Taxonomy" id="1787"/>
    <lineage>
        <taxon>Bacteria</taxon>
        <taxon>Bacillati</taxon>
        <taxon>Actinomycetota</taxon>
        <taxon>Actinomycetes</taxon>
        <taxon>Mycobacteriales</taxon>
        <taxon>Mycobacteriaceae</taxon>
        <taxon>Mycobacterium</taxon>
    </lineage>
</organism>
<dbReference type="Proteomes" id="UP000193317">
    <property type="component" value="Unassembled WGS sequence"/>
</dbReference>
<dbReference type="OrthoDB" id="2898773at2"/>
<gene>
    <name evidence="1" type="ORF">AWC27_02910</name>
</gene>
<dbReference type="AlphaFoldDB" id="A0A1X2EEE5"/>
<evidence type="ECO:0000313" key="2">
    <source>
        <dbReference type="Proteomes" id="UP000193317"/>
    </source>
</evidence>
<dbReference type="RefSeq" id="WP_085671364.1">
    <property type="nucleotide sequence ID" value="NZ_JACKRU010000674.1"/>
</dbReference>
<dbReference type="Gene3D" id="3.30.530.20">
    <property type="match status" value="1"/>
</dbReference>
<dbReference type="InterPro" id="IPR019587">
    <property type="entry name" value="Polyketide_cyclase/dehydratase"/>
</dbReference>
<keyword evidence="2" id="KW-1185">Reference proteome</keyword>
<name>A0A1X2EEE5_MYCSZ</name>
<protein>
    <submittedName>
        <fullName evidence="1">ATPase</fullName>
    </submittedName>
</protein>
<dbReference type="SUPFAM" id="SSF55961">
    <property type="entry name" value="Bet v1-like"/>
    <property type="match status" value="1"/>
</dbReference>
<evidence type="ECO:0000313" key="1">
    <source>
        <dbReference type="EMBL" id="ORW99336.1"/>
    </source>
</evidence>
<dbReference type="CDD" id="cd08865">
    <property type="entry name" value="SRPBCC_10"/>
    <property type="match status" value="1"/>
</dbReference>
<dbReference type="InterPro" id="IPR023393">
    <property type="entry name" value="START-like_dom_sf"/>
</dbReference>
<proteinExistence type="predicted"/>
<accession>A0A1X2EEE5</accession>